<feature type="coiled-coil region" evidence="1">
    <location>
        <begin position="340"/>
        <end position="410"/>
    </location>
</feature>
<name>A0A8S5QD85_9CAUD</name>
<keyword evidence="1" id="KW-0175">Coiled coil</keyword>
<accession>A0A8S5QD85</accession>
<proteinExistence type="predicted"/>
<reference evidence="2" key="1">
    <citation type="journal article" date="2021" name="Proc. Natl. Acad. Sci. U.S.A.">
        <title>A Catalog of Tens of Thousands of Viruses from Human Metagenomes Reveals Hidden Associations with Chronic Diseases.</title>
        <authorList>
            <person name="Tisza M.J."/>
            <person name="Buck C.B."/>
        </authorList>
    </citation>
    <scope>NUCLEOTIDE SEQUENCE</scope>
    <source>
        <strain evidence="2">CtVii20</strain>
    </source>
</reference>
<dbReference type="SUPFAM" id="SSF52540">
    <property type="entry name" value="P-loop containing nucleoside triphosphate hydrolases"/>
    <property type="match status" value="1"/>
</dbReference>
<evidence type="ECO:0000313" key="2">
    <source>
        <dbReference type="EMBL" id="DAE16761.1"/>
    </source>
</evidence>
<sequence length="598" mass="68735">MFYIKRLKITANEKDSIIDFKPGFNIIYGPSNTGKSMVLDCIDYMMGAGDHRFDVNLKVEKIQLELDANGKRLSISRKVDTQEFDVISQIDDIETKKYKIKGSKKYPPINDVWMKLLGIPTDTRILNTQEGRTQALSIRTFYHTFIIDEDRVHDKASIFRGKQGMGNNVGTSALTALLYLGTGNNYLPKSDYIDPKIKKAKEEGALKIVNRGMGFLEKQKASFEDTPPEPQADELHEKIKQTIDEIGAAKGALKETLDLCSKLGEKINKLMQQIKEDEVLMDRNQLLLSQYKADIKRLTFIAEGNIASQKIRTVDRCPFCNGKLPHEHEADCIGSAIAEEQKIELQVKDLQSVQKSLQEEYTALQKQKEIFIKQRNEQEEKIRGELEPQIKQLKQQLDAFEISLRYAEKNAMIAKFSTFLQQERDAVEKEEASDIHLNVREKFKEVFKEPLDDELSKLLRYCDYLNYVDSFFDIKHYDVVVNGHEKKNQGKGFRAFLNTILAVAMENCLEKMGHYHPALFVVDSPTLSLKEKDSDKSAYVTEPMKTHMFKYFLNRGNSPQTIVIENEIPSIDYEDTNLIHFTKDKRVGRYGLIDGYEE</sequence>
<evidence type="ECO:0000256" key="1">
    <source>
        <dbReference type="SAM" id="Coils"/>
    </source>
</evidence>
<dbReference type="InterPro" id="IPR027417">
    <property type="entry name" value="P-loop_NTPase"/>
</dbReference>
<dbReference type="Gene3D" id="3.40.50.300">
    <property type="entry name" value="P-loop containing nucleotide triphosphate hydrolases"/>
    <property type="match status" value="1"/>
</dbReference>
<dbReference type="EMBL" id="BK015631">
    <property type="protein sequence ID" value="DAE16761.1"/>
    <property type="molecule type" value="Genomic_DNA"/>
</dbReference>
<organism evidence="2">
    <name type="scientific">Siphoviridae sp. ctVii20</name>
    <dbReference type="NCBI Taxonomy" id="2825533"/>
    <lineage>
        <taxon>Viruses</taxon>
        <taxon>Duplodnaviria</taxon>
        <taxon>Heunggongvirae</taxon>
        <taxon>Uroviricota</taxon>
        <taxon>Caudoviricetes</taxon>
    </lineage>
</organism>
<protein>
    <submittedName>
        <fullName evidence="2">Rad50</fullName>
    </submittedName>
</protein>